<dbReference type="CDD" id="cd07830">
    <property type="entry name" value="STKc_MAK_like"/>
    <property type="match status" value="1"/>
</dbReference>
<dbReference type="FunFam" id="3.30.200.20:FF:000233">
    <property type="entry name" value="Meiosis induction protein kinase"/>
    <property type="match status" value="1"/>
</dbReference>
<evidence type="ECO:0000256" key="7">
    <source>
        <dbReference type="SAM" id="MobiDB-lite"/>
    </source>
</evidence>
<feature type="compositionally biased region" description="Polar residues" evidence="7">
    <location>
        <begin position="545"/>
        <end position="554"/>
    </location>
</feature>
<dbReference type="AlphaFoldDB" id="A0A6A6X4K7"/>
<dbReference type="Gene3D" id="3.30.200.20">
    <property type="entry name" value="Phosphorylase Kinase, domain 1"/>
    <property type="match status" value="1"/>
</dbReference>
<reference evidence="9" key="1">
    <citation type="journal article" date="2020" name="Stud. Mycol.">
        <title>101 Dothideomycetes genomes: a test case for predicting lifestyles and emergence of pathogens.</title>
        <authorList>
            <person name="Haridas S."/>
            <person name="Albert R."/>
            <person name="Binder M."/>
            <person name="Bloem J."/>
            <person name="Labutti K."/>
            <person name="Salamov A."/>
            <person name="Andreopoulos B."/>
            <person name="Baker S."/>
            <person name="Barry K."/>
            <person name="Bills G."/>
            <person name="Bluhm B."/>
            <person name="Cannon C."/>
            <person name="Castanera R."/>
            <person name="Culley D."/>
            <person name="Daum C."/>
            <person name="Ezra D."/>
            <person name="Gonzalez J."/>
            <person name="Henrissat B."/>
            <person name="Kuo A."/>
            <person name="Liang C."/>
            <person name="Lipzen A."/>
            <person name="Lutzoni F."/>
            <person name="Magnuson J."/>
            <person name="Mondo S."/>
            <person name="Nolan M."/>
            <person name="Ohm R."/>
            <person name="Pangilinan J."/>
            <person name="Park H.-J."/>
            <person name="Ramirez L."/>
            <person name="Alfaro M."/>
            <person name="Sun H."/>
            <person name="Tritt A."/>
            <person name="Yoshinaga Y."/>
            <person name="Zwiers L.-H."/>
            <person name="Turgeon B."/>
            <person name="Goodwin S."/>
            <person name="Spatafora J."/>
            <person name="Crous P."/>
            <person name="Grigoriev I."/>
        </authorList>
    </citation>
    <scope>NUCLEOTIDE SEQUENCE</scope>
    <source>
        <strain evidence="9">CBS 109.77</strain>
    </source>
</reference>
<keyword evidence="3 6" id="KW-0067">ATP-binding</keyword>
<feature type="binding site" evidence="6">
    <location>
        <position position="55"/>
    </location>
    <ligand>
        <name>ATP</name>
        <dbReference type="ChEBI" id="CHEBI:30616"/>
    </ligand>
</feature>
<feature type="region of interest" description="Disordered" evidence="7">
    <location>
        <begin position="362"/>
        <end position="388"/>
    </location>
</feature>
<dbReference type="Pfam" id="PF00069">
    <property type="entry name" value="Pkinase"/>
    <property type="match status" value="1"/>
</dbReference>
<feature type="region of interest" description="Disordered" evidence="7">
    <location>
        <begin position="710"/>
        <end position="772"/>
    </location>
</feature>
<organism evidence="9 10">
    <name type="scientific">Melanomma pulvis-pyrius CBS 109.77</name>
    <dbReference type="NCBI Taxonomy" id="1314802"/>
    <lineage>
        <taxon>Eukaryota</taxon>
        <taxon>Fungi</taxon>
        <taxon>Dikarya</taxon>
        <taxon>Ascomycota</taxon>
        <taxon>Pezizomycotina</taxon>
        <taxon>Dothideomycetes</taxon>
        <taxon>Pleosporomycetidae</taxon>
        <taxon>Pleosporales</taxon>
        <taxon>Melanommataceae</taxon>
        <taxon>Melanomma</taxon>
    </lineage>
</organism>
<dbReference type="GO" id="GO:0005524">
    <property type="term" value="F:ATP binding"/>
    <property type="evidence" value="ECO:0007669"/>
    <property type="project" value="UniProtKB-UniRule"/>
</dbReference>
<keyword evidence="9" id="KW-0418">Kinase</keyword>
<dbReference type="GO" id="GO:0004707">
    <property type="term" value="F:MAP kinase activity"/>
    <property type="evidence" value="ECO:0007669"/>
    <property type="project" value="UniProtKB-EC"/>
</dbReference>
<keyword evidence="10" id="KW-1185">Reference proteome</keyword>
<evidence type="ECO:0000259" key="8">
    <source>
        <dbReference type="PROSITE" id="PS50011"/>
    </source>
</evidence>
<evidence type="ECO:0000256" key="5">
    <source>
        <dbReference type="ARBA" id="ARBA00048130"/>
    </source>
</evidence>
<accession>A0A6A6X4K7</accession>
<dbReference type="InterPro" id="IPR011009">
    <property type="entry name" value="Kinase-like_dom_sf"/>
</dbReference>
<evidence type="ECO:0000256" key="2">
    <source>
        <dbReference type="ARBA" id="ARBA00022741"/>
    </source>
</evidence>
<evidence type="ECO:0000256" key="3">
    <source>
        <dbReference type="ARBA" id="ARBA00022840"/>
    </source>
</evidence>
<feature type="region of interest" description="Disordered" evidence="7">
    <location>
        <begin position="603"/>
        <end position="677"/>
    </location>
</feature>
<feature type="domain" description="Protein kinase" evidence="8">
    <location>
        <begin position="19"/>
        <end position="347"/>
    </location>
</feature>
<dbReference type="Proteomes" id="UP000799757">
    <property type="component" value="Unassembled WGS sequence"/>
</dbReference>
<gene>
    <name evidence="9" type="ORF">K505DRAFT_249570</name>
</gene>
<keyword evidence="1" id="KW-0723">Serine/threonine-protein kinase</keyword>
<feature type="compositionally biased region" description="Polar residues" evidence="7">
    <location>
        <begin position="379"/>
        <end position="388"/>
    </location>
</feature>
<dbReference type="SUPFAM" id="SSF56112">
    <property type="entry name" value="Protein kinase-like (PK-like)"/>
    <property type="match status" value="1"/>
</dbReference>
<dbReference type="FunFam" id="1.10.510.10:FF:000314">
    <property type="entry name" value="Serine threonine-protein kinase mak"/>
    <property type="match status" value="1"/>
</dbReference>
<dbReference type="OrthoDB" id="2158884at2759"/>
<dbReference type="SMART" id="SM00220">
    <property type="entry name" value="S_TKc"/>
    <property type="match status" value="1"/>
</dbReference>
<comment type="catalytic activity">
    <reaction evidence="5">
        <text>L-seryl-[protein] + ATP = O-phospho-L-seryl-[protein] + ADP + H(+)</text>
        <dbReference type="Rhea" id="RHEA:17989"/>
        <dbReference type="Rhea" id="RHEA-COMP:9863"/>
        <dbReference type="Rhea" id="RHEA-COMP:11604"/>
        <dbReference type="ChEBI" id="CHEBI:15378"/>
        <dbReference type="ChEBI" id="CHEBI:29999"/>
        <dbReference type="ChEBI" id="CHEBI:30616"/>
        <dbReference type="ChEBI" id="CHEBI:83421"/>
        <dbReference type="ChEBI" id="CHEBI:456216"/>
        <dbReference type="EC" id="2.7.11.24"/>
    </reaction>
    <physiologicalReaction direction="left-to-right" evidence="5">
        <dbReference type="Rhea" id="RHEA:17990"/>
    </physiologicalReaction>
</comment>
<protein>
    <submittedName>
        <fullName evidence="9">Meiosis induction protein kinase-like protein</fullName>
    </submittedName>
</protein>
<evidence type="ECO:0000313" key="10">
    <source>
        <dbReference type="Proteomes" id="UP000799757"/>
    </source>
</evidence>
<feature type="compositionally biased region" description="Polar residues" evidence="7">
    <location>
        <begin position="613"/>
        <end position="628"/>
    </location>
</feature>
<keyword evidence="2 6" id="KW-0547">Nucleotide-binding</keyword>
<evidence type="ECO:0000256" key="6">
    <source>
        <dbReference type="PROSITE-ProRule" id="PRU10141"/>
    </source>
</evidence>
<dbReference type="Gene3D" id="1.10.510.10">
    <property type="entry name" value="Transferase(Phosphotransferase) domain 1"/>
    <property type="match status" value="1"/>
</dbReference>
<dbReference type="PROSITE" id="PS00108">
    <property type="entry name" value="PROTEIN_KINASE_ST"/>
    <property type="match status" value="1"/>
</dbReference>
<dbReference type="PANTHER" id="PTHR24055">
    <property type="entry name" value="MITOGEN-ACTIVATED PROTEIN KINASE"/>
    <property type="match status" value="1"/>
</dbReference>
<dbReference type="InterPro" id="IPR000719">
    <property type="entry name" value="Prot_kinase_dom"/>
</dbReference>
<dbReference type="InterPro" id="IPR008271">
    <property type="entry name" value="Ser/Thr_kinase_AS"/>
</dbReference>
<feature type="compositionally biased region" description="Basic and acidic residues" evidence="7">
    <location>
        <begin position="748"/>
        <end position="760"/>
    </location>
</feature>
<feature type="region of interest" description="Disordered" evidence="7">
    <location>
        <begin position="400"/>
        <end position="450"/>
    </location>
</feature>
<feature type="compositionally biased region" description="Polar residues" evidence="7">
    <location>
        <begin position="660"/>
        <end position="670"/>
    </location>
</feature>
<name>A0A6A6X4K7_9PLEO</name>
<dbReference type="PROSITE" id="PS00107">
    <property type="entry name" value="PROTEIN_KINASE_ATP"/>
    <property type="match status" value="1"/>
</dbReference>
<proteinExistence type="predicted"/>
<sequence>MYPDASNQPHGWASLEERYEVMKEIGDGSFGSVALARVRTSGAHIARRGTLVAIKTMKKTFDSFQSCLELREVIFLRSLPPHPHLVPALDIFLDPYSRRLHIAMEYMDGNLYQLMKARDHKPLDAHSVKSILFQIISGLEHIHHREFFHRDIKPENILVSTSQQNDTSHPFRRYSALMTPPSTPPVYTIKIADFGLARETHSKLPYTTYVSTRWYRAPEVLLRAGEYSAPVDIWAVGAMAVEIATLKPLFPGGNEVDQVWRVCEIMGSPGGWVNKYGQRVGGGEWKDGVRLAQKLGFSFPKMAPHSMDTILQAPQWPTSLANFVTWCLMWDPRNRPTSTQALASDYFQDAFDPLRLKSSSSRLLGRKQSDLSGKDSPDASPSITSKTSSWLRRSLVARDSAPAVPQHNPVQPISPRPSPAHSTSVGAPASTKPRPHVPKRATWTNGVPSNGAPIPILPSIRPVSPLSAEVTAQASVRAAESEEKAAKKIGRQLSVASHGNHYAEIHRQEAERALNGQSGLASPSSGQKEGFFSHLRKRARRLSGRYQTPMSPNSDDIEANAGCAPWGNNTARQSGMMDQASIAPAPSTNSDFSELDKALNHMRCSLEGPPQPSNASKNSNSRVATNSVLKRHHSLPHGPDARSSEGNVGPISSRTRRAVQNKSNPSNRYETPNEEEELLSEVLASTHKAVKKLDRQTNKAGVDYQKKPVRQAQSNVGPAVAYPTPSPSANRNGVNFGQAYATPTKPVEISKTRTTKDEGPSKWPTPPYDENDWASSVAASLMATQSMYR</sequence>
<feature type="region of interest" description="Disordered" evidence="7">
    <location>
        <begin position="543"/>
        <end position="572"/>
    </location>
</feature>
<dbReference type="PROSITE" id="PS50011">
    <property type="entry name" value="PROTEIN_KINASE_DOM"/>
    <property type="match status" value="1"/>
</dbReference>
<dbReference type="InterPro" id="IPR050117">
    <property type="entry name" value="MAPK"/>
</dbReference>
<evidence type="ECO:0000256" key="4">
    <source>
        <dbReference type="ARBA" id="ARBA00047919"/>
    </source>
</evidence>
<feature type="compositionally biased region" description="Polar residues" evidence="7">
    <location>
        <begin position="644"/>
        <end position="653"/>
    </location>
</feature>
<evidence type="ECO:0000313" key="9">
    <source>
        <dbReference type="EMBL" id="KAF2791171.1"/>
    </source>
</evidence>
<comment type="catalytic activity">
    <reaction evidence="4">
        <text>L-threonyl-[protein] + ATP = O-phospho-L-threonyl-[protein] + ADP + H(+)</text>
        <dbReference type="Rhea" id="RHEA:46608"/>
        <dbReference type="Rhea" id="RHEA-COMP:11060"/>
        <dbReference type="Rhea" id="RHEA-COMP:11605"/>
        <dbReference type="ChEBI" id="CHEBI:15378"/>
        <dbReference type="ChEBI" id="CHEBI:30013"/>
        <dbReference type="ChEBI" id="CHEBI:30616"/>
        <dbReference type="ChEBI" id="CHEBI:61977"/>
        <dbReference type="ChEBI" id="CHEBI:456216"/>
        <dbReference type="EC" id="2.7.11.24"/>
    </reaction>
    <physiologicalReaction direction="left-to-right" evidence="4">
        <dbReference type="Rhea" id="RHEA:46609"/>
    </physiologicalReaction>
</comment>
<feature type="compositionally biased region" description="Basic and acidic residues" evidence="7">
    <location>
        <begin position="367"/>
        <end position="377"/>
    </location>
</feature>
<dbReference type="InterPro" id="IPR017441">
    <property type="entry name" value="Protein_kinase_ATP_BS"/>
</dbReference>
<keyword evidence="9" id="KW-0808">Transferase</keyword>
<dbReference type="EMBL" id="MU002034">
    <property type="protein sequence ID" value="KAF2791171.1"/>
    <property type="molecule type" value="Genomic_DNA"/>
</dbReference>
<evidence type="ECO:0000256" key="1">
    <source>
        <dbReference type="ARBA" id="ARBA00022527"/>
    </source>
</evidence>